<feature type="transmembrane region" description="Helical" evidence="1">
    <location>
        <begin position="61"/>
        <end position="81"/>
    </location>
</feature>
<evidence type="ECO:0000313" key="3">
    <source>
        <dbReference type="EMBL" id="RYC74939.1"/>
    </source>
</evidence>
<keyword evidence="1" id="KW-0472">Membrane</keyword>
<dbReference type="Proteomes" id="UP001191019">
    <property type="component" value="Unassembled WGS sequence"/>
</dbReference>
<sequence>MKKILKIVLPMLIMSIAVVALASGSVSALTLQEGAEAARCDGCPKDLFGDTGVFKQITNTILYIVGIVAVIMLIIGGIRYVTSGGDAKKVTDAKNTVLYAIIGLVIAFLAFAIVNFVISALPSSTNKAEETSTSVLIDVADC</sequence>
<organism evidence="3 4">
    <name type="scientific">Candidatus Nanosyncoccus alces</name>
    <dbReference type="NCBI Taxonomy" id="2171997"/>
    <lineage>
        <taxon>Bacteria</taxon>
        <taxon>Candidatus Saccharimonadota</taxon>
        <taxon>Candidatus Nanosyncoccalia</taxon>
        <taxon>Candidatus Nanosyncoccales</taxon>
        <taxon>Candidatus Nanosyncoccaceae</taxon>
        <taxon>Candidatus Nanosyncoccus</taxon>
    </lineage>
</organism>
<evidence type="ECO:0008006" key="5">
    <source>
        <dbReference type="Google" id="ProtNLM"/>
    </source>
</evidence>
<evidence type="ECO:0000256" key="2">
    <source>
        <dbReference type="SAM" id="SignalP"/>
    </source>
</evidence>
<name>A0ABY0FNK2_9BACT</name>
<dbReference type="InterPro" id="IPR043993">
    <property type="entry name" value="T4SS_pilin"/>
</dbReference>
<feature type="chain" id="PRO_5046956854" description="TrbC/VIRB2 family protein" evidence="2">
    <location>
        <begin position="23"/>
        <end position="142"/>
    </location>
</feature>
<keyword evidence="1" id="KW-0812">Transmembrane</keyword>
<reference evidence="3 4" key="1">
    <citation type="journal article" date="2018" name="bioRxiv">
        <title>Evidence of independent acquisition and adaption of ultra-small bacteria to human hosts across the highly diverse yet reduced genomes of the phylum Saccharibacteria.</title>
        <authorList>
            <person name="McLean J.S."/>
            <person name="Bor B."/>
            <person name="To T.T."/>
            <person name="Liu Q."/>
            <person name="Kearns K.A."/>
            <person name="Solden L.M."/>
            <person name="Wrighton K.C."/>
            <person name="He X."/>
            <person name="Shi W."/>
        </authorList>
    </citation>
    <scope>NUCLEOTIDE SEQUENCE [LARGE SCALE GENOMIC DNA]</scope>
    <source>
        <strain evidence="3 4">TM7_G3_2_Rum_HOT_351B</strain>
    </source>
</reference>
<feature type="signal peptide" evidence="2">
    <location>
        <begin position="1"/>
        <end position="22"/>
    </location>
</feature>
<keyword evidence="1" id="KW-1133">Transmembrane helix</keyword>
<proteinExistence type="predicted"/>
<gene>
    <name evidence="3" type="ORF">G3RUM_00215</name>
</gene>
<dbReference type="RefSeq" id="WP_195157057.1">
    <property type="nucleotide sequence ID" value="NZ_PRLM01000002.1"/>
</dbReference>
<dbReference type="Pfam" id="PF18895">
    <property type="entry name" value="T4SS_pilin"/>
    <property type="match status" value="1"/>
</dbReference>
<reference evidence="3 4" key="2">
    <citation type="journal article" date="2020" name="Cell Rep.">
        <title>Acquisition and Adaptation of Ultra-small Parasitic Reduced Genome Bacteria to Mammalian Hosts.</title>
        <authorList>
            <person name="McLean J.S."/>
            <person name="Bor B."/>
            <person name="Kerns K.A."/>
            <person name="Liu Q."/>
            <person name="To T.T."/>
            <person name="Solden L."/>
            <person name="Hendrickson E.L."/>
            <person name="Wrighton K."/>
            <person name="Shi W."/>
            <person name="He X."/>
        </authorList>
    </citation>
    <scope>NUCLEOTIDE SEQUENCE [LARGE SCALE GENOMIC DNA]</scope>
    <source>
        <strain evidence="3 4">TM7_G3_2_Rum_HOT_351B</strain>
    </source>
</reference>
<keyword evidence="2" id="KW-0732">Signal</keyword>
<protein>
    <recommendedName>
        <fullName evidence="5">TrbC/VIRB2 family protein</fullName>
    </recommendedName>
</protein>
<feature type="transmembrane region" description="Helical" evidence="1">
    <location>
        <begin position="97"/>
        <end position="118"/>
    </location>
</feature>
<dbReference type="EMBL" id="PRLM01000002">
    <property type="protein sequence ID" value="RYC74939.1"/>
    <property type="molecule type" value="Genomic_DNA"/>
</dbReference>
<comment type="caution">
    <text evidence="3">The sequence shown here is derived from an EMBL/GenBank/DDBJ whole genome shotgun (WGS) entry which is preliminary data.</text>
</comment>
<keyword evidence="4" id="KW-1185">Reference proteome</keyword>
<accession>A0ABY0FNK2</accession>
<evidence type="ECO:0000256" key="1">
    <source>
        <dbReference type="SAM" id="Phobius"/>
    </source>
</evidence>
<evidence type="ECO:0000313" key="4">
    <source>
        <dbReference type="Proteomes" id="UP001191019"/>
    </source>
</evidence>